<dbReference type="EMBL" id="JWIO01000074">
    <property type="protein sequence ID" value="KLL09587.1"/>
    <property type="molecule type" value="Genomic_DNA"/>
</dbReference>
<dbReference type="InterPro" id="IPR050765">
    <property type="entry name" value="Riboflavin_Biosynth_HTPR"/>
</dbReference>
<dbReference type="Proteomes" id="UP000035425">
    <property type="component" value="Unassembled WGS sequence"/>
</dbReference>
<name>A0ABR5EYP8_9ACTN</name>
<proteinExistence type="predicted"/>
<sequence>MTRTQYYTATSIDGFIADPDNSLDWLFTVESQGDNPFAAFFADVGAFAMGATTYEWVLEHEKLLDQPRKWREQYGDTPTWIFTHRDLPSIPGANITFASGDVRPVHEAMVAAARGRNVWLVGGGELVGTFADHGLLDEIILGVAPVTLGAGAPLLPRRLLSSRLTLSAVERIDQFVHLTYTVRHPPASPQR</sequence>
<evidence type="ECO:0000313" key="3">
    <source>
        <dbReference type="Proteomes" id="UP000035425"/>
    </source>
</evidence>
<dbReference type="PANTHER" id="PTHR38011:SF11">
    <property type="entry name" value="2,5-DIAMINO-6-RIBOSYLAMINO-4(3H)-PYRIMIDINONE 5'-PHOSPHATE REDUCTASE"/>
    <property type="match status" value="1"/>
</dbReference>
<dbReference type="Pfam" id="PF01872">
    <property type="entry name" value="RibD_C"/>
    <property type="match status" value="1"/>
</dbReference>
<reference evidence="2 3" key="1">
    <citation type="submission" date="2014-12" db="EMBL/GenBank/DDBJ databases">
        <title>Frankia sp. BMG5.1 draft genome.</title>
        <authorList>
            <person name="Gtari M."/>
            <person name="Ghodhbane-Gtari F."/>
            <person name="Nouioui I."/>
            <person name="Ktari A."/>
            <person name="Hezbri K."/>
            <person name="Mimouni W."/>
            <person name="Sbissi I."/>
            <person name="Ayari A."/>
            <person name="Yamanaka T."/>
            <person name="Normand P."/>
            <person name="Tisa L.S."/>
            <person name="Boudabous A."/>
        </authorList>
    </citation>
    <scope>NUCLEOTIDE SEQUENCE [LARGE SCALE GENOMIC DNA]</scope>
    <source>
        <strain evidence="2 3">BMG5.1</strain>
    </source>
</reference>
<dbReference type="RefSeq" id="WP_047225232.1">
    <property type="nucleotide sequence ID" value="NZ_JWIO01000074.1"/>
</dbReference>
<feature type="domain" description="Bacterial bifunctional deaminase-reductase C-terminal" evidence="1">
    <location>
        <begin position="77"/>
        <end position="177"/>
    </location>
</feature>
<keyword evidence="3" id="KW-1185">Reference proteome</keyword>
<evidence type="ECO:0000313" key="2">
    <source>
        <dbReference type="EMBL" id="KLL09587.1"/>
    </source>
</evidence>
<protein>
    <submittedName>
        <fullName evidence="2">Deaminase</fullName>
    </submittedName>
</protein>
<evidence type="ECO:0000259" key="1">
    <source>
        <dbReference type="Pfam" id="PF01872"/>
    </source>
</evidence>
<dbReference type="PANTHER" id="PTHR38011">
    <property type="entry name" value="DIHYDROFOLATE REDUCTASE FAMILY PROTEIN (AFU_ORTHOLOGUE AFUA_8G06820)"/>
    <property type="match status" value="1"/>
</dbReference>
<gene>
    <name evidence="2" type="ORF">FrCorBMG51_23805</name>
</gene>
<dbReference type="InterPro" id="IPR002734">
    <property type="entry name" value="RibDG_C"/>
</dbReference>
<dbReference type="Gene3D" id="3.40.430.10">
    <property type="entry name" value="Dihydrofolate Reductase, subunit A"/>
    <property type="match status" value="1"/>
</dbReference>
<comment type="caution">
    <text evidence="2">The sequence shown here is derived from an EMBL/GenBank/DDBJ whole genome shotgun (WGS) entry which is preliminary data.</text>
</comment>
<organism evidence="2 3">
    <name type="scientific">Protofrankia coriariae</name>
    <dbReference type="NCBI Taxonomy" id="1562887"/>
    <lineage>
        <taxon>Bacteria</taxon>
        <taxon>Bacillati</taxon>
        <taxon>Actinomycetota</taxon>
        <taxon>Actinomycetes</taxon>
        <taxon>Frankiales</taxon>
        <taxon>Frankiaceae</taxon>
        <taxon>Protofrankia</taxon>
    </lineage>
</organism>
<dbReference type="InterPro" id="IPR024072">
    <property type="entry name" value="DHFR-like_dom_sf"/>
</dbReference>
<accession>A0ABR5EYP8</accession>
<dbReference type="SUPFAM" id="SSF53597">
    <property type="entry name" value="Dihydrofolate reductase-like"/>
    <property type="match status" value="1"/>
</dbReference>